<keyword evidence="12" id="KW-1185">Reference proteome</keyword>
<dbReference type="AlphaFoldDB" id="A0A1G6A8B1"/>
<evidence type="ECO:0000256" key="8">
    <source>
        <dbReference type="ARBA" id="ARBA00076680"/>
    </source>
</evidence>
<evidence type="ECO:0000259" key="9">
    <source>
        <dbReference type="Pfam" id="PF00465"/>
    </source>
</evidence>
<dbReference type="Gene3D" id="3.40.50.1970">
    <property type="match status" value="1"/>
</dbReference>
<gene>
    <name evidence="11" type="ORF">SAMN02982931_00292</name>
</gene>
<dbReference type="PROSITE" id="PS00913">
    <property type="entry name" value="ADH_IRON_1"/>
    <property type="match status" value="1"/>
</dbReference>
<sequence>MTTITANWNYPTAVRFGPGRIAELPAVCAAAGITKPLLVTDAGLAKLDITRETMALLEQAGLAPGLYADVQPNPVERNVTDGVAALRAGGHDGVVAFGGGSGLDTGKLIAFMAGQTRPVWDFEDIGDWWTRADPAGILPIVAVPTTAGTGSEVGRAGVVTDEATHTKKVIFHPAMMPKIVICDPALTVGMPPVITAGTGMDAFAHCLEAYCSPGYHPIADGVAVEGIRLVFENLPRAFTDGADIEARAHMMSAAAMGATAFQKGLGAIHSLSHPVGALYNTHHGMTNAVFMPFVLVFNRSAIEARIARLAAYLGIDGGFDGFLEAVIALRRQIGVPETLADFGIDGLRAETIAEMAIVDPTAGGNPVPLTLDAARKIFQATLDGDYLLLR</sequence>
<dbReference type="RefSeq" id="WP_090874432.1">
    <property type="nucleotide sequence ID" value="NZ_FMXQ01000001.1"/>
</dbReference>
<dbReference type="InterPro" id="IPR001670">
    <property type="entry name" value="ADH_Fe/GldA"/>
</dbReference>
<dbReference type="STRING" id="665467.SAMN02982931_00292"/>
<dbReference type="Pfam" id="PF00465">
    <property type="entry name" value="Fe-ADH"/>
    <property type="match status" value="1"/>
</dbReference>
<dbReference type="Gene3D" id="1.20.1090.10">
    <property type="entry name" value="Dehydroquinate synthase-like - alpha domain"/>
    <property type="match status" value="1"/>
</dbReference>
<evidence type="ECO:0000313" key="12">
    <source>
        <dbReference type="Proteomes" id="UP000199071"/>
    </source>
</evidence>
<evidence type="ECO:0000313" key="11">
    <source>
        <dbReference type="EMBL" id="SDB04645.1"/>
    </source>
</evidence>
<dbReference type="Pfam" id="PF25137">
    <property type="entry name" value="ADH_Fe_C"/>
    <property type="match status" value="1"/>
</dbReference>
<evidence type="ECO:0000256" key="6">
    <source>
        <dbReference type="ARBA" id="ARBA00049243"/>
    </source>
</evidence>
<dbReference type="FunFam" id="3.40.50.1970:FF:000003">
    <property type="entry name" value="Alcohol dehydrogenase, iron-containing"/>
    <property type="match status" value="1"/>
</dbReference>
<dbReference type="PANTHER" id="PTHR11496:SF102">
    <property type="entry name" value="ALCOHOL DEHYDROGENASE 4"/>
    <property type="match status" value="1"/>
</dbReference>
<dbReference type="SUPFAM" id="SSF56796">
    <property type="entry name" value="Dehydroquinate synthase-like"/>
    <property type="match status" value="1"/>
</dbReference>
<dbReference type="InterPro" id="IPR039697">
    <property type="entry name" value="Alcohol_dehydrogenase_Fe"/>
</dbReference>
<dbReference type="CDD" id="cd14861">
    <property type="entry name" value="Fe-ADH-like"/>
    <property type="match status" value="1"/>
</dbReference>
<evidence type="ECO:0000256" key="5">
    <source>
        <dbReference type="ARBA" id="ARBA00049164"/>
    </source>
</evidence>
<evidence type="ECO:0000256" key="7">
    <source>
        <dbReference type="ARBA" id="ARBA00074848"/>
    </source>
</evidence>
<dbReference type="EMBL" id="FMXQ01000001">
    <property type="protein sequence ID" value="SDB04645.1"/>
    <property type="molecule type" value="Genomic_DNA"/>
</dbReference>
<protein>
    <recommendedName>
        <fullName evidence="7">Alcohol dehydrogenase 2</fullName>
    </recommendedName>
    <alternativeName>
        <fullName evidence="8">Alcohol dehydrogenase II</fullName>
    </alternativeName>
</protein>
<dbReference type="OrthoDB" id="9815791at2"/>
<feature type="domain" description="Alcohol dehydrogenase iron-type/glycerol dehydrogenase GldA" evidence="9">
    <location>
        <begin position="11"/>
        <end position="184"/>
    </location>
</feature>
<dbReference type="GO" id="GO:0004022">
    <property type="term" value="F:alcohol dehydrogenase (NAD+) activity"/>
    <property type="evidence" value="ECO:0007669"/>
    <property type="project" value="UniProtKB-EC"/>
</dbReference>
<dbReference type="InterPro" id="IPR018211">
    <property type="entry name" value="ADH_Fe_CS"/>
</dbReference>
<comment type="catalytic activity">
    <reaction evidence="5">
        <text>a secondary alcohol + NAD(+) = a ketone + NADH + H(+)</text>
        <dbReference type="Rhea" id="RHEA:10740"/>
        <dbReference type="ChEBI" id="CHEBI:15378"/>
        <dbReference type="ChEBI" id="CHEBI:17087"/>
        <dbReference type="ChEBI" id="CHEBI:35681"/>
        <dbReference type="ChEBI" id="CHEBI:57540"/>
        <dbReference type="ChEBI" id="CHEBI:57945"/>
        <dbReference type="EC" id="1.1.1.1"/>
    </reaction>
</comment>
<dbReference type="PANTHER" id="PTHR11496">
    <property type="entry name" value="ALCOHOL DEHYDROGENASE"/>
    <property type="match status" value="1"/>
</dbReference>
<comment type="catalytic activity">
    <reaction evidence="6">
        <text>a primary alcohol + NAD(+) = an aldehyde + NADH + H(+)</text>
        <dbReference type="Rhea" id="RHEA:10736"/>
        <dbReference type="ChEBI" id="CHEBI:15378"/>
        <dbReference type="ChEBI" id="CHEBI:15734"/>
        <dbReference type="ChEBI" id="CHEBI:17478"/>
        <dbReference type="ChEBI" id="CHEBI:57540"/>
        <dbReference type="ChEBI" id="CHEBI:57945"/>
        <dbReference type="EC" id="1.1.1.1"/>
    </reaction>
</comment>
<dbReference type="PROSITE" id="PS00060">
    <property type="entry name" value="ADH_IRON_2"/>
    <property type="match status" value="1"/>
</dbReference>
<dbReference type="Proteomes" id="UP000199071">
    <property type="component" value="Unassembled WGS sequence"/>
</dbReference>
<dbReference type="InterPro" id="IPR056798">
    <property type="entry name" value="ADH_Fe_C"/>
</dbReference>
<dbReference type="FunFam" id="1.20.1090.10:FF:000001">
    <property type="entry name" value="Aldehyde-alcohol dehydrogenase"/>
    <property type="match status" value="1"/>
</dbReference>
<dbReference type="GO" id="GO:0046872">
    <property type="term" value="F:metal ion binding"/>
    <property type="evidence" value="ECO:0007669"/>
    <property type="project" value="InterPro"/>
</dbReference>
<evidence type="ECO:0000259" key="10">
    <source>
        <dbReference type="Pfam" id="PF25137"/>
    </source>
</evidence>
<accession>A0A1G6A8B1</accession>
<reference evidence="11 12" key="1">
    <citation type="submission" date="2016-10" db="EMBL/GenBank/DDBJ databases">
        <authorList>
            <person name="de Groot N.N."/>
        </authorList>
    </citation>
    <scope>NUCLEOTIDE SEQUENCE [LARGE SCALE GENOMIC DNA]</scope>
    <source>
        <strain evidence="11 12">ATCC 35022</strain>
    </source>
</reference>
<evidence type="ECO:0000256" key="3">
    <source>
        <dbReference type="ARBA" id="ARBA00023002"/>
    </source>
</evidence>
<evidence type="ECO:0000256" key="1">
    <source>
        <dbReference type="ARBA" id="ARBA00001962"/>
    </source>
</evidence>
<keyword evidence="3" id="KW-0560">Oxidoreductase</keyword>
<keyword evidence="4" id="KW-0520">NAD</keyword>
<organism evidence="11 12">
    <name type="scientific">Bauldia litoralis</name>
    <dbReference type="NCBI Taxonomy" id="665467"/>
    <lineage>
        <taxon>Bacteria</taxon>
        <taxon>Pseudomonadati</taxon>
        <taxon>Pseudomonadota</taxon>
        <taxon>Alphaproteobacteria</taxon>
        <taxon>Hyphomicrobiales</taxon>
        <taxon>Kaistiaceae</taxon>
        <taxon>Bauldia</taxon>
    </lineage>
</organism>
<evidence type="ECO:0000256" key="2">
    <source>
        <dbReference type="ARBA" id="ARBA00007358"/>
    </source>
</evidence>
<comment type="similarity">
    <text evidence="2">Belongs to the iron-containing alcohol dehydrogenase family.</text>
</comment>
<proteinExistence type="inferred from homology"/>
<name>A0A1G6A8B1_9HYPH</name>
<comment type="cofactor">
    <cofactor evidence="1">
        <name>Fe cation</name>
        <dbReference type="ChEBI" id="CHEBI:24875"/>
    </cofactor>
</comment>
<evidence type="ECO:0000256" key="4">
    <source>
        <dbReference type="ARBA" id="ARBA00023027"/>
    </source>
</evidence>
<feature type="domain" description="Fe-containing alcohol dehydrogenase-like C-terminal" evidence="10">
    <location>
        <begin position="195"/>
        <end position="381"/>
    </location>
</feature>